<reference evidence="1" key="1">
    <citation type="journal article" date="2022" name="Front. Genet.">
        <title>Chromosome-Scale Assembly of the Dendrobium nobile Genome Provides Insights Into the Molecular Mechanism of the Biosynthesis of the Medicinal Active Ingredient of Dendrobium.</title>
        <authorList>
            <person name="Xu Q."/>
            <person name="Niu S.-C."/>
            <person name="Li K.-L."/>
            <person name="Zheng P.-J."/>
            <person name="Zhang X.-J."/>
            <person name="Jia Y."/>
            <person name="Liu Y."/>
            <person name="Niu Y.-X."/>
            <person name="Yu L.-H."/>
            <person name="Chen D.-F."/>
            <person name="Zhang G.-Q."/>
        </authorList>
    </citation>
    <scope>NUCLEOTIDE SEQUENCE</scope>
    <source>
        <tissue evidence="1">Leaf</tissue>
    </source>
</reference>
<dbReference type="EMBL" id="JAGYWB010000016">
    <property type="protein sequence ID" value="KAI0496207.1"/>
    <property type="molecule type" value="Genomic_DNA"/>
</dbReference>
<dbReference type="Proteomes" id="UP000829196">
    <property type="component" value="Unassembled WGS sequence"/>
</dbReference>
<organism evidence="1 2">
    <name type="scientific">Dendrobium nobile</name>
    <name type="common">Orchid</name>
    <dbReference type="NCBI Taxonomy" id="94219"/>
    <lineage>
        <taxon>Eukaryota</taxon>
        <taxon>Viridiplantae</taxon>
        <taxon>Streptophyta</taxon>
        <taxon>Embryophyta</taxon>
        <taxon>Tracheophyta</taxon>
        <taxon>Spermatophyta</taxon>
        <taxon>Magnoliopsida</taxon>
        <taxon>Liliopsida</taxon>
        <taxon>Asparagales</taxon>
        <taxon>Orchidaceae</taxon>
        <taxon>Epidendroideae</taxon>
        <taxon>Malaxideae</taxon>
        <taxon>Dendrobiinae</taxon>
        <taxon>Dendrobium</taxon>
    </lineage>
</organism>
<evidence type="ECO:0000313" key="2">
    <source>
        <dbReference type="Proteomes" id="UP000829196"/>
    </source>
</evidence>
<sequence length="113" mass="12844">MRLELCADCHVSTYTMIERFNVMIYGPIQYYKCNSFQMPKNRVKCRSSESKHLSLVATMRLNIVSSFCSSFGGIPLNLNFFPVDIAYRKVFSDRKRSSAKAFSGAKHAAFSPP</sequence>
<comment type="caution">
    <text evidence="1">The sequence shown here is derived from an EMBL/GenBank/DDBJ whole genome shotgun (WGS) entry which is preliminary data.</text>
</comment>
<evidence type="ECO:0000313" key="1">
    <source>
        <dbReference type="EMBL" id="KAI0496207.1"/>
    </source>
</evidence>
<proteinExistence type="predicted"/>
<protein>
    <submittedName>
        <fullName evidence="1">Uncharacterized protein</fullName>
    </submittedName>
</protein>
<accession>A0A8T3AIT0</accession>
<name>A0A8T3AIT0_DENNO</name>
<gene>
    <name evidence="1" type="ORF">KFK09_022516</name>
</gene>
<dbReference type="AlphaFoldDB" id="A0A8T3AIT0"/>
<keyword evidence="2" id="KW-1185">Reference proteome</keyword>